<comment type="caution">
    <text evidence="1">The sequence shown here is derived from an EMBL/GenBank/DDBJ whole genome shotgun (WGS) entry which is preliminary data.</text>
</comment>
<accession>A0A5C7EGV7</accession>
<dbReference type="InParanoid" id="A0A5C7EGV7"/>
<name>A0A5C7EGV7_9PROT</name>
<dbReference type="OrthoDB" id="3035174at2"/>
<reference evidence="1 2" key="1">
    <citation type="submission" date="2019-08" db="EMBL/GenBank/DDBJ databases">
        <title>Pelomicrobium methylotrophicum gen. nov., sp. nov. a moderately thermophilic, facultatively anaerobic, lithoautotrophic and methylotrophic bacterium isolated from a terrestrial mud volcano.</title>
        <authorList>
            <person name="Slobodkina G.B."/>
            <person name="Merkel A.Y."/>
            <person name="Slobodkin A.I."/>
        </authorList>
    </citation>
    <scope>NUCLEOTIDE SEQUENCE [LARGE SCALE GENOMIC DNA]</scope>
    <source>
        <strain evidence="1 2">SM250</strain>
    </source>
</reference>
<dbReference type="AlphaFoldDB" id="A0A5C7EGV7"/>
<proteinExistence type="predicted"/>
<keyword evidence="2" id="KW-1185">Reference proteome</keyword>
<evidence type="ECO:0000313" key="1">
    <source>
        <dbReference type="EMBL" id="TXF11221.1"/>
    </source>
</evidence>
<evidence type="ECO:0000313" key="2">
    <source>
        <dbReference type="Proteomes" id="UP000321201"/>
    </source>
</evidence>
<dbReference type="EMBL" id="VPFL01000016">
    <property type="protein sequence ID" value="TXF11221.1"/>
    <property type="molecule type" value="Genomic_DNA"/>
</dbReference>
<protein>
    <submittedName>
        <fullName evidence="1">Uncharacterized protein</fullName>
    </submittedName>
</protein>
<gene>
    <name evidence="1" type="ORF">FR698_11780</name>
</gene>
<sequence length="172" mass="18387">MAYAGAGARNAPLPVLRRMTRIAQRLEARGYVLRTGGGNDTDSAFEAGCARKEVFLPWPGFNGRVSAFDSVSEEALVVACAVHPAFHRLTAEARLLAGRESHRILGADLRTPADFLVCWTPDGAECEAEIGQETGETALAIALADRWSIPVFNLARADALERLAAWLGVPAG</sequence>
<organism evidence="1 2">
    <name type="scientific">Pelomicrobium methylotrophicum</name>
    <dbReference type="NCBI Taxonomy" id="2602750"/>
    <lineage>
        <taxon>Bacteria</taxon>
        <taxon>Pseudomonadati</taxon>
        <taxon>Pseudomonadota</taxon>
        <taxon>Hydrogenophilia</taxon>
        <taxon>Hydrogenophilia incertae sedis</taxon>
        <taxon>Pelomicrobium</taxon>
    </lineage>
</organism>
<dbReference type="Proteomes" id="UP000321201">
    <property type="component" value="Unassembled WGS sequence"/>
</dbReference>